<dbReference type="EMBL" id="JAACFV010000172">
    <property type="protein sequence ID" value="KAF7503559.1"/>
    <property type="molecule type" value="Genomic_DNA"/>
</dbReference>
<evidence type="ECO:0000256" key="9">
    <source>
        <dbReference type="SAM" id="MobiDB-lite"/>
    </source>
</evidence>
<evidence type="ECO:0000313" key="11">
    <source>
        <dbReference type="EMBL" id="KAF7503559.1"/>
    </source>
</evidence>
<keyword evidence="7 8" id="KW-0349">Heme</keyword>
<sequence>MSSFSIPLLLKFLALLISAYVYWRKSQPPRSQGNPLPGPPGLPIVGNAFQFPKKNPWKQLKVWADEYGPVYQISAFGKTFVVLGSEEACNDLLRARGDIYSDRHYITVLRDEIHLPIIKYGDTWRRQRKFFHFAQLQSHASNPHYIAALNQNVRRTVDELLATYSTTPSQTTTTTPSVVTAAIPLTLDLKTHWHHILEAYICGVVSQLAYGYQVQSSSDKYVRDWVEFYNEFEKAAEPARYAVNACPWLRFVPRWLGPWKESGKEYLRREREMIHRMFFGVGERMGSALAVERNVEAEGSVSNGAVSLKDDSEVDKTKQEELWSIAKLYFLNPSKWTNTSSSISLPSSIAIPTSLTPHEAAYTLGAYIEASMAGTPAALKLFFQAMLWYPQWQERIYEEICQVCGRVSSDTSPQRETGSEQSPPQHPSGHKQIKERKKPRMPELSDLPRLPVLRAVLKETLRWRPTLPGGFPHRLTRDDLYTPRPTPTPTPTPTTTTTKPKPKPPYLLKKGSLLLWHHYTLTRNRAIYPSPELFNPTRFLDATLHPQTTRLPLSKHPTLDLDAAFGFGRRMCPGTRMAEDMMVLCVAWLVCAAEIGRKKKEKKTKEEKWGEEGREEDRADEGEEGEGGGVRVGCIFEHVPGRNMTGRPTRPTGFEFVLVERSGWRGRLEM</sequence>
<dbReference type="PROSITE" id="PS00086">
    <property type="entry name" value="CYTOCHROME_P450"/>
    <property type="match status" value="1"/>
</dbReference>
<dbReference type="PANTHER" id="PTHR46300:SF2">
    <property type="entry name" value="CYTOCHROME P450 MONOOXYGENASE ALNH-RELATED"/>
    <property type="match status" value="1"/>
</dbReference>
<evidence type="ECO:0000256" key="8">
    <source>
        <dbReference type="RuleBase" id="RU000461"/>
    </source>
</evidence>
<evidence type="ECO:0000256" key="1">
    <source>
        <dbReference type="ARBA" id="ARBA00001971"/>
    </source>
</evidence>
<evidence type="ECO:0000256" key="5">
    <source>
        <dbReference type="ARBA" id="ARBA00023004"/>
    </source>
</evidence>
<feature type="compositionally biased region" description="Basic residues" evidence="9">
    <location>
        <begin position="428"/>
        <end position="439"/>
    </location>
</feature>
<evidence type="ECO:0000313" key="12">
    <source>
        <dbReference type="Proteomes" id="UP000606974"/>
    </source>
</evidence>
<dbReference type="Proteomes" id="UP000606974">
    <property type="component" value="Unassembled WGS sequence"/>
</dbReference>
<dbReference type="GO" id="GO:0004497">
    <property type="term" value="F:monooxygenase activity"/>
    <property type="evidence" value="ECO:0007669"/>
    <property type="project" value="UniProtKB-KW"/>
</dbReference>
<evidence type="ECO:0000256" key="3">
    <source>
        <dbReference type="ARBA" id="ARBA00022723"/>
    </source>
</evidence>
<feature type="region of interest" description="Disordered" evidence="9">
    <location>
        <begin position="600"/>
        <end position="632"/>
    </location>
</feature>
<feature type="chain" id="PRO_5034588383" description="Cytochrome P450" evidence="10">
    <location>
        <begin position="20"/>
        <end position="670"/>
    </location>
</feature>
<dbReference type="Pfam" id="PF00067">
    <property type="entry name" value="p450"/>
    <property type="match status" value="3"/>
</dbReference>
<dbReference type="InterPro" id="IPR017972">
    <property type="entry name" value="Cyt_P450_CS"/>
</dbReference>
<evidence type="ECO:0000256" key="7">
    <source>
        <dbReference type="PIRSR" id="PIRSR602401-1"/>
    </source>
</evidence>
<feature type="region of interest" description="Disordered" evidence="9">
    <location>
        <begin position="474"/>
        <end position="504"/>
    </location>
</feature>
<reference evidence="11" key="1">
    <citation type="submission" date="2020-02" db="EMBL/GenBank/DDBJ databases">
        <authorList>
            <person name="Palmer J.M."/>
        </authorList>
    </citation>
    <scope>NUCLEOTIDE SEQUENCE</scope>
    <source>
        <strain evidence="11">EPUS1.4</strain>
        <tissue evidence="11">Thallus</tissue>
    </source>
</reference>
<comment type="similarity">
    <text evidence="2 8">Belongs to the cytochrome P450 family.</text>
</comment>
<gene>
    <name evidence="11" type="ORF">GJ744_003632</name>
</gene>
<dbReference type="GO" id="GO:0020037">
    <property type="term" value="F:heme binding"/>
    <property type="evidence" value="ECO:0007669"/>
    <property type="project" value="InterPro"/>
</dbReference>
<feature type="compositionally biased region" description="Polar residues" evidence="9">
    <location>
        <begin position="408"/>
        <end position="423"/>
    </location>
</feature>
<proteinExistence type="inferred from homology"/>
<feature type="signal peptide" evidence="10">
    <location>
        <begin position="1"/>
        <end position="19"/>
    </location>
</feature>
<dbReference type="Gene3D" id="1.10.630.10">
    <property type="entry name" value="Cytochrome P450"/>
    <property type="match status" value="1"/>
</dbReference>
<protein>
    <recommendedName>
        <fullName evidence="13">Cytochrome P450</fullName>
    </recommendedName>
</protein>
<dbReference type="PRINTS" id="PR00463">
    <property type="entry name" value="EP450I"/>
</dbReference>
<keyword evidence="6 8" id="KW-0503">Monooxygenase</keyword>
<keyword evidence="4 8" id="KW-0560">Oxidoreductase</keyword>
<dbReference type="GO" id="GO:0005506">
    <property type="term" value="F:iron ion binding"/>
    <property type="evidence" value="ECO:0007669"/>
    <property type="project" value="InterPro"/>
</dbReference>
<dbReference type="InterPro" id="IPR036396">
    <property type="entry name" value="Cyt_P450_sf"/>
</dbReference>
<feature type="binding site" description="axial binding residue" evidence="7">
    <location>
        <position position="572"/>
    </location>
    <ligand>
        <name>heme</name>
        <dbReference type="ChEBI" id="CHEBI:30413"/>
    </ligand>
    <ligandPart>
        <name>Fe</name>
        <dbReference type="ChEBI" id="CHEBI:18248"/>
    </ligandPart>
</feature>
<dbReference type="InterPro" id="IPR002401">
    <property type="entry name" value="Cyt_P450_E_grp-I"/>
</dbReference>
<dbReference type="InterPro" id="IPR001128">
    <property type="entry name" value="Cyt_P450"/>
</dbReference>
<comment type="cofactor">
    <cofactor evidence="1 7">
        <name>heme</name>
        <dbReference type="ChEBI" id="CHEBI:30413"/>
    </cofactor>
</comment>
<comment type="caution">
    <text evidence="11">The sequence shown here is derived from an EMBL/GenBank/DDBJ whole genome shotgun (WGS) entry which is preliminary data.</text>
</comment>
<evidence type="ECO:0000256" key="6">
    <source>
        <dbReference type="ARBA" id="ARBA00023033"/>
    </source>
</evidence>
<dbReference type="PANTHER" id="PTHR46300">
    <property type="entry name" value="P450, PUTATIVE (EUROFUNG)-RELATED-RELATED"/>
    <property type="match status" value="1"/>
</dbReference>
<organism evidence="11 12">
    <name type="scientific">Endocarpon pusillum</name>
    <dbReference type="NCBI Taxonomy" id="364733"/>
    <lineage>
        <taxon>Eukaryota</taxon>
        <taxon>Fungi</taxon>
        <taxon>Dikarya</taxon>
        <taxon>Ascomycota</taxon>
        <taxon>Pezizomycotina</taxon>
        <taxon>Eurotiomycetes</taxon>
        <taxon>Chaetothyriomycetidae</taxon>
        <taxon>Verrucariales</taxon>
        <taxon>Verrucariaceae</taxon>
        <taxon>Endocarpon</taxon>
    </lineage>
</organism>
<evidence type="ECO:0000256" key="2">
    <source>
        <dbReference type="ARBA" id="ARBA00010617"/>
    </source>
</evidence>
<evidence type="ECO:0000256" key="10">
    <source>
        <dbReference type="SAM" id="SignalP"/>
    </source>
</evidence>
<dbReference type="SUPFAM" id="SSF48264">
    <property type="entry name" value="Cytochrome P450"/>
    <property type="match status" value="1"/>
</dbReference>
<dbReference type="GO" id="GO:0016705">
    <property type="term" value="F:oxidoreductase activity, acting on paired donors, with incorporation or reduction of molecular oxygen"/>
    <property type="evidence" value="ECO:0007669"/>
    <property type="project" value="InterPro"/>
</dbReference>
<name>A0A8H7DY31_9EURO</name>
<keyword evidence="3 7" id="KW-0479">Metal-binding</keyword>
<keyword evidence="12" id="KW-1185">Reference proteome</keyword>
<dbReference type="OrthoDB" id="1103324at2759"/>
<keyword evidence="10" id="KW-0732">Signal</keyword>
<dbReference type="InterPro" id="IPR050364">
    <property type="entry name" value="Cytochrome_P450_fung"/>
</dbReference>
<evidence type="ECO:0008006" key="13">
    <source>
        <dbReference type="Google" id="ProtNLM"/>
    </source>
</evidence>
<dbReference type="AlphaFoldDB" id="A0A8H7DY31"/>
<feature type="region of interest" description="Disordered" evidence="9">
    <location>
        <begin position="408"/>
        <end position="445"/>
    </location>
</feature>
<evidence type="ECO:0000256" key="4">
    <source>
        <dbReference type="ARBA" id="ARBA00023002"/>
    </source>
</evidence>
<feature type="compositionally biased region" description="Basic and acidic residues" evidence="9">
    <location>
        <begin position="603"/>
        <end position="617"/>
    </location>
</feature>
<accession>A0A8H7DY31</accession>
<keyword evidence="5 7" id="KW-0408">Iron</keyword>